<dbReference type="InterPro" id="IPR033116">
    <property type="entry name" value="TRYPSIN_SER"/>
</dbReference>
<dbReference type="InterPro" id="IPR050430">
    <property type="entry name" value="Peptidase_S1"/>
</dbReference>
<dbReference type="PROSITE" id="PS50240">
    <property type="entry name" value="TRYPSIN_DOM"/>
    <property type="match status" value="1"/>
</dbReference>
<evidence type="ECO:0000256" key="1">
    <source>
        <dbReference type="ARBA" id="ARBA00007664"/>
    </source>
</evidence>
<gene>
    <name evidence="6" type="ORF">HJC23_003476</name>
</gene>
<keyword evidence="4" id="KW-0645">Protease</keyword>
<dbReference type="Proteomes" id="UP001516023">
    <property type="component" value="Unassembled WGS sequence"/>
</dbReference>
<dbReference type="PROSITE" id="PS00135">
    <property type="entry name" value="TRYPSIN_SER"/>
    <property type="match status" value="1"/>
</dbReference>
<dbReference type="PANTHER" id="PTHR24276:SF91">
    <property type="entry name" value="AT26814P-RELATED"/>
    <property type="match status" value="1"/>
</dbReference>
<comment type="similarity">
    <text evidence="1">Belongs to the peptidase S1 family.</text>
</comment>
<evidence type="ECO:0000313" key="6">
    <source>
        <dbReference type="EMBL" id="KAL3803201.1"/>
    </source>
</evidence>
<organism evidence="6 7">
    <name type="scientific">Cyclotella cryptica</name>
    <dbReference type="NCBI Taxonomy" id="29204"/>
    <lineage>
        <taxon>Eukaryota</taxon>
        <taxon>Sar</taxon>
        <taxon>Stramenopiles</taxon>
        <taxon>Ochrophyta</taxon>
        <taxon>Bacillariophyta</taxon>
        <taxon>Coscinodiscophyceae</taxon>
        <taxon>Thalassiosirophycidae</taxon>
        <taxon>Stephanodiscales</taxon>
        <taxon>Stephanodiscaceae</taxon>
        <taxon>Cyclotella</taxon>
    </lineage>
</organism>
<sequence length="469" mass="51494">MKILDRLLVLSPFTFVSGGLIRRRQTEQRIFKERIIGGFRAPIGRFPYAVSLQSPDGALFCGGSLIAPDVVLSAAHCAGGSYDVVIGRYDLGSGEGDVVPMQREVTHPEYNPSNTDNDFNLIFLDRPTTAAVAIVKLNKESFVPSAQDPVTVMGWGDTAQSDFVQELSDILRSVQVTVVSNDECAASRGWVGWFNYQSYEGSITQNMLCARGSNADSCQGDSGGPLVVEGSDPSGADDLQVGVVSWGIGCANSEFPGVYSRISAAYEWIRSEVCSRSSDPPSYFQCYSVEGDSPVPVPLPSATAPLSAFTATTPPPSPRDGWADILEENFDGNFGQFNAGGVDVMYYPSVMKRNGVVRIQNNGEGSTLYSNKLTLDRSFSRFRVTFSFYSNSMEIFSDSFCLDVMADEAGWTEEKCWLSFFDFRNDQWYDETVEFTVGRADSLRIRFRCAATSEYDDVLFDTVKLEGYA</sequence>
<dbReference type="Pfam" id="PF00089">
    <property type="entry name" value="Trypsin"/>
    <property type="match status" value="1"/>
</dbReference>
<evidence type="ECO:0000256" key="2">
    <source>
        <dbReference type="ARBA" id="ARBA00023026"/>
    </source>
</evidence>
<comment type="caution">
    <text evidence="6">The sequence shown here is derived from an EMBL/GenBank/DDBJ whole genome shotgun (WGS) entry which is preliminary data.</text>
</comment>
<dbReference type="GO" id="GO:0006508">
    <property type="term" value="P:proteolysis"/>
    <property type="evidence" value="ECO:0007669"/>
    <property type="project" value="UniProtKB-KW"/>
</dbReference>
<dbReference type="EMBL" id="JABMIG020000015">
    <property type="protein sequence ID" value="KAL3803201.1"/>
    <property type="molecule type" value="Genomic_DNA"/>
</dbReference>
<evidence type="ECO:0000313" key="7">
    <source>
        <dbReference type="Proteomes" id="UP001516023"/>
    </source>
</evidence>
<dbReference type="AlphaFoldDB" id="A0ABD3QW02"/>
<evidence type="ECO:0000256" key="4">
    <source>
        <dbReference type="RuleBase" id="RU363034"/>
    </source>
</evidence>
<keyword evidence="4" id="KW-0720">Serine protease</keyword>
<proteinExistence type="inferred from homology"/>
<dbReference type="CDD" id="cd00190">
    <property type="entry name" value="Tryp_SPc"/>
    <property type="match status" value="1"/>
</dbReference>
<dbReference type="PANTHER" id="PTHR24276">
    <property type="entry name" value="POLYSERASE-RELATED"/>
    <property type="match status" value="1"/>
</dbReference>
<evidence type="ECO:0000256" key="3">
    <source>
        <dbReference type="ARBA" id="ARBA00023157"/>
    </source>
</evidence>
<dbReference type="SMART" id="SM00020">
    <property type="entry name" value="Tryp_SPc"/>
    <property type="match status" value="1"/>
</dbReference>
<reference evidence="6 7" key="1">
    <citation type="journal article" date="2020" name="G3 (Bethesda)">
        <title>Improved Reference Genome for Cyclotella cryptica CCMP332, a Model for Cell Wall Morphogenesis, Salinity Adaptation, and Lipid Production in Diatoms (Bacillariophyta).</title>
        <authorList>
            <person name="Roberts W.R."/>
            <person name="Downey K.M."/>
            <person name="Ruck E.C."/>
            <person name="Traller J.C."/>
            <person name="Alverson A.J."/>
        </authorList>
    </citation>
    <scope>NUCLEOTIDE SEQUENCE [LARGE SCALE GENOMIC DNA]</scope>
    <source>
        <strain evidence="6 7">CCMP332</strain>
    </source>
</reference>
<evidence type="ECO:0000259" key="5">
    <source>
        <dbReference type="PROSITE" id="PS50240"/>
    </source>
</evidence>
<keyword evidence="2" id="KW-0843">Virulence</keyword>
<feature type="domain" description="Peptidase S1" evidence="5">
    <location>
        <begin position="35"/>
        <end position="274"/>
    </location>
</feature>
<dbReference type="Gene3D" id="2.40.10.10">
    <property type="entry name" value="Trypsin-like serine proteases"/>
    <property type="match status" value="1"/>
</dbReference>
<dbReference type="InterPro" id="IPR001314">
    <property type="entry name" value="Peptidase_S1A"/>
</dbReference>
<dbReference type="InterPro" id="IPR001254">
    <property type="entry name" value="Trypsin_dom"/>
</dbReference>
<dbReference type="FunFam" id="2.40.10.10:FF:000178">
    <property type="entry name" value="Trypsin-like serine protease"/>
    <property type="match status" value="1"/>
</dbReference>
<dbReference type="GO" id="GO:0008236">
    <property type="term" value="F:serine-type peptidase activity"/>
    <property type="evidence" value="ECO:0007669"/>
    <property type="project" value="UniProtKB-KW"/>
</dbReference>
<dbReference type="PROSITE" id="PS00134">
    <property type="entry name" value="TRYPSIN_HIS"/>
    <property type="match status" value="1"/>
</dbReference>
<keyword evidence="7" id="KW-1185">Reference proteome</keyword>
<name>A0ABD3QW02_9STRA</name>
<dbReference type="SUPFAM" id="SSF50494">
    <property type="entry name" value="Trypsin-like serine proteases"/>
    <property type="match status" value="1"/>
</dbReference>
<dbReference type="InterPro" id="IPR009003">
    <property type="entry name" value="Peptidase_S1_PA"/>
</dbReference>
<accession>A0ABD3QW02</accession>
<dbReference type="InterPro" id="IPR043504">
    <property type="entry name" value="Peptidase_S1_PA_chymotrypsin"/>
</dbReference>
<protein>
    <recommendedName>
        <fullName evidence="5">Peptidase S1 domain-containing protein</fullName>
    </recommendedName>
</protein>
<dbReference type="PRINTS" id="PR00722">
    <property type="entry name" value="CHYMOTRYPSIN"/>
</dbReference>
<keyword evidence="3" id="KW-1015">Disulfide bond</keyword>
<dbReference type="InterPro" id="IPR018114">
    <property type="entry name" value="TRYPSIN_HIS"/>
</dbReference>
<keyword evidence="4" id="KW-0378">Hydrolase</keyword>